<dbReference type="Proteomes" id="UP000829817">
    <property type="component" value="Chromosome"/>
</dbReference>
<organism evidence="3 4">
    <name type="scientific">Uruburuella testudinis</name>
    <dbReference type="NCBI Taxonomy" id="1282863"/>
    <lineage>
        <taxon>Bacteria</taxon>
        <taxon>Pseudomonadati</taxon>
        <taxon>Pseudomonadota</taxon>
        <taxon>Betaproteobacteria</taxon>
        <taxon>Neisseriales</taxon>
        <taxon>Neisseriaceae</taxon>
        <taxon>Uruburuella</taxon>
    </lineage>
</organism>
<keyword evidence="2" id="KW-0694">RNA-binding</keyword>
<comment type="catalytic activity">
    <reaction evidence="2">
        <text>a D-aminoacyl-tRNA + H2O = a tRNA + a D-alpha-amino acid + H(+)</text>
        <dbReference type="Rhea" id="RHEA:13953"/>
        <dbReference type="Rhea" id="RHEA-COMP:10123"/>
        <dbReference type="Rhea" id="RHEA-COMP:10124"/>
        <dbReference type="ChEBI" id="CHEBI:15377"/>
        <dbReference type="ChEBI" id="CHEBI:15378"/>
        <dbReference type="ChEBI" id="CHEBI:59871"/>
        <dbReference type="ChEBI" id="CHEBI:78442"/>
        <dbReference type="ChEBI" id="CHEBI:79333"/>
        <dbReference type="EC" id="3.1.1.96"/>
    </reaction>
</comment>
<accession>A0ABY4DVF0</accession>
<evidence type="ECO:0000313" key="4">
    <source>
        <dbReference type="Proteomes" id="UP000829817"/>
    </source>
</evidence>
<dbReference type="InterPro" id="IPR003732">
    <property type="entry name" value="Daa-tRNA_deacyls_DTD"/>
</dbReference>
<dbReference type="Gene3D" id="3.50.80.10">
    <property type="entry name" value="D-tyrosyl-tRNA(Tyr) deacylase"/>
    <property type="match status" value="1"/>
</dbReference>
<keyword evidence="2" id="KW-0963">Cytoplasm</keyword>
<dbReference type="EC" id="3.1.1.-" evidence="2"/>
<comment type="similarity">
    <text evidence="1 2">Belongs to the DTD family.</text>
</comment>
<dbReference type="NCBIfam" id="TIGR00256">
    <property type="entry name" value="D-aminoacyl-tRNA deacylase"/>
    <property type="match status" value="1"/>
</dbReference>
<gene>
    <name evidence="2 3" type="primary">dtd</name>
    <name evidence="3" type="ORF">LVJ83_11750</name>
</gene>
<dbReference type="EC" id="3.1.1.96" evidence="2"/>
<comment type="subunit">
    <text evidence="2">Homodimer.</text>
</comment>
<dbReference type="GO" id="GO:0051499">
    <property type="term" value="F:D-aminoacyl-tRNA deacylase activity"/>
    <property type="evidence" value="ECO:0007669"/>
    <property type="project" value="UniProtKB-EC"/>
</dbReference>
<feature type="short sequence motif" description="Gly-cisPro motif, important for rejection of L-amino acids" evidence="2">
    <location>
        <begin position="141"/>
        <end position="142"/>
    </location>
</feature>
<reference evidence="3 4" key="1">
    <citation type="journal article" date="2022" name="Res Sq">
        <title>Evolution of multicellular longitudinally dividing oral cavity symbionts (Neisseriaceae).</title>
        <authorList>
            <person name="Nyongesa S."/>
            <person name="Weber P."/>
            <person name="Bernet E."/>
            <person name="Pullido F."/>
            <person name="Nieckarz M."/>
            <person name="Delaby M."/>
            <person name="Nieves C."/>
            <person name="Viehboeck T."/>
            <person name="Krause N."/>
            <person name="Rivera-Millot A."/>
            <person name="Nakamura A."/>
            <person name="Vischer N."/>
            <person name="VanNieuwenhze M."/>
            <person name="Brun Y."/>
            <person name="Cava F."/>
            <person name="Bulgheresi S."/>
            <person name="Veyrier F."/>
        </authorList>
    </citation>
    <scope>NUCLEOTIDE SEQUENCE [LARGE SCALE GENOMIC DNA]</scope>
    <source>
        <strain evidence="3 4">CCUG 63373m</strain>
    </source>
</reference>
<dbReference type="SUPFAM" id="SSF69500">
    <property type="entry name" value="DTD-like"/>
    <property type="match status" value="1"/>
</dbReference>
<comment type="subcellular location">
    <subcellularLocation>
        <location evidence="2">Cytoplasm</location>
    </subcellularLocation>
</comment>
<dbReference type="InterPro" id="IPR023509">
    <property type="entry name" value="DTD-like_sf"/>
</dbReference>
<comment type="function">
    <text evidence="2">An aminoacyl-tRNA editing enzyme that deacylates mischarged D-aminoacyl-tRNAs. Also deacylates mischarged glycyl-tRNA(Ala), protecting cells against glycine mischarging by AlaRS. Acts via tRNA-based rather than protein-based catalysis; rejects L-amino acids rather than detecting D-amino acids in the active site. By recycling D-aminoacyl-tRNA to D-amino acids and free tRNA molecules, this enzyme counteracts the toxicity associated with the formation of D-aminoacyl-tRNA entities in vivo and helps enforce protein L-homochirality.</text>
</comment>
<evidence type="ECO:0000256" key="1">
    <source>
        <dbReference type="ARBA" id="ARBA00009673"/>
    </source>
</evidence>
<keyword evidence="2" id="KW-0820">tRNA-binding</keyword>
<keyword evidence="4" id="KW-1185">Reference proteome</keyword>
<dbReference type="RefSeq" id="WP_244784841.1">
    <property type="nucleotide sequence ID" value="NZ_CP091508.1"/>
</dbReference>
<proteinExistence type="inferred from homology"/>
<comment type="catalytic activity">
    <reaction evidence="2">
        <text>glycyl-tRNA(Ala) + H2O = tRNA(Ala) + glycine + H(+)</text>
        <dbReference type="Rhea" id="RHEA:53744"/>
        <dbReference type="Rhea" id="RHEA-COMP:9657"/>
        <dbReference type="Rhea" id="RHEA-COMP:13640"/>
        <dbReference type="ChEBI" id="CHEBI:15377"/>
        <dbReference type="ChEBI" id="CHEBI:15378"/>
        <dbReference type="ChEBI" id="CHEBI:57305"/>
        <dbReference type="ChEBI" id="CHEBI:78442"/>
        <dbReference type="ChEBI" id="CHEBI:78522"/>
    </reaction>
</comment>
<name>A0ABY4DVF0_9NEIS</name>
<dbReference type="EMBL" id="CP091508">
    <property type="protein sequence ID" value="UOO81582.1"/>
    <property type="molecule type" value="Genomic_DNA"/>
</dbReference>
<protein>
    <recommendedName>
        <fullName evidence="2">D-aminoacyl-tRNA deacylase</fullName>
        <shortName evidence="2">DTD</shortName>
        <ecNumber evidence="2">3.1.1.96</ecNumber>
    </recommendedName>
    <alternativeName>
        <fullName evidence="2">Gly-tRNA(Ala) deacylase</fullName>
        <ecNumber evidence="2">3.1.1.-</ecNumber>
    </alternativeName>
</protein>
<comment type="domain">
    <text evidence="2">A Gly-cisPro motif from one monomer fits into the active site of the other monomer to allow specific chiral rejection of L-amino acids.</text>
</comment>
<dbReference type="HAMAP" id="MF_00518">
    <property type="entry name" value="Deacylase_Dtd"/>
    <property type="match status" value="1"/>
</dbReference>
<dbReference type="PANTHER" id="PTHR10472:SF5">
    <property type="entry name" value="D-AMINOACYL-TRNA DEACYLASE 1"/>
    <property type="match status" value="1"/>
</dbReference>
<dbReference type="CDD" id="cd00563">
    <property type="entry name" value="Dtyr_deacylase"/>
    <property type="match status" value="1"/>
</dbReference>
<evidence type="ECO:0000256" key="2">
    <source>
        <dbReference type="HAMAP-Rule" id="MF_00518"/>
    </source>
</evidence>
<dbReference type="Pfam" id="PF02580">
    <property type="entry name" value="Tyr_Deacylase"/>
    <property type="match status" value="1"/>
</dbReference>
<keyword evidence="2 3" id="KW-0378">Hydrolase</keyword>
<dbReference type="PANTHER" id="PTHR10472">
    <property type="entry name" value="D-TYROSYL-TRNA TYR DEACYLASE"/>
    <property type="match status" value="1"/>
</dbReference>
<evidence type="ECO:0000313" key="3">
    <source>
        <dbReference type="EMBL" id="UOO81582.1"/>
    </source>
</evidence>
<sequence length="153" mass="16686">MRAVIQKVTHAHVDILEANRRETAGRIGPGLMVLLGISHHDTEADARYIADKTAHLRIFEDDAGKLNLSLKDTGGGVLLVSQFTLYADARNGRRPSFADAARPEQAEALYETVAGLLRGHGLNVATGRFQTHMQVDLCNDGPVTLLLDSQKLF</sequence>